<dbReference type="OrthoDB" id="6132182at2759"/>
<dbReference type="InterPro" id="IPR002227">
    <property type="entry name" value="Tyrosinase_Cu-bd"/>
</dbReference>
<dbReference type="GO" id="GO:0016491">
    <property type="term" value="F:oxidoreductase activity"/>
    <property type="evidence" value="ECO:0007669"/>
    <property type="project" value="UniProtKB-KW"/>
</dbReference>
<accession>A0A9P4QZV1</accession>
<gene>
    <name evidence="5" type="ORF">EJ04DRAFT_534963</name>
</gene>
<dbReference type="Gene3D" id="1.10.1280.10">
    <property type="entry name" value="Di-copper center containing domain from catechol oxidase"/>
    <property type="match status" value="1"/>
</dbReference>
<feature type="chain" id="PRO_5040381301" evidence="3">
    <location>
        <begin position="20"/>
        <end position="393"/>
    </location>
</feature>
<evidence type="ECO:0000313" key="5">
    <source>
        <dbReference type="EMBL" id="KAF2734227.1"/>
    </source>
</evidence>
<keyword evidence="2" id="KW-0560">Oxidoreductase</keyword>
<keyword evidence="3" id="KW-0732">Signal</keyword>
<dbReference type="PANTHER" id="PTHR11474:SF125">
    <property type="entry name" value="N-ACETYL-6-HYDROXYTRYPTOPHAN OXIDASE IVOB-RELATED"/>
    <property type="match status" value="1"/>
</dbReference>
<dbReference type="InterPro" id="IPR050316">
    <property type="entry name" value="Tyrosinase/Hemocyanin"/>
</dbReference>
<organism evidence="5 6">
    <name type="scientific">Polyplosphaeria fusca</name>
    <dbReference type="NCBI Taxonomy" id="682080"/>
    <lineage>
        <taxon>Eukaryota</taxon>
        <taxon>Fungi</taxon>
        <taxon>Dikarya</taxon>
        <taxon>Ascomycota</taxon>
        <taxon>Pezizomycotina</taxon>
        <taxon>Dothideomycetes</taxon>
        <taxon>Pleosporomycetidae</taxon>
        <taxon>Pleosporales</taxon>
        <taxon>Tetraplosphaeriaceae</taxon>
        <taxon>Polyplosphaeria</taxon>
    </lineage>
</organism>
<evidence type="ECO:0000256" key="1">
    <source>
        <dbReference type="ARBA" id="ARBA00022723"/>
    </source>
</evidence>
<dbReference type="PRINTS" id="PR00092">
    <property type="entry name" value="TYROSINASE"/>
</dbReference>
<name>A0A9P4QZV1_9PLEO</name>
<evidence type="ECO:0000313" key="6">
    <source>
        <dbReference type="Proteomes" id="UP000799444"/>
    </source>
</evidence>
<evidence type="ECO:0000256" key="2">
    <source>
        <dbReference type="ARBA" id="ARBA00023002"/>
    </source>
</evidence>
<keyword evidence="6" id="KW-1185">Reference proteome</keyword>
<dbReference type="Proteomes" id="UP000799444">
    <property type="component" value="Unassembled WGS sequence"/>
</dbReference>
<dbReference type="Pfam" id="PF00264">
    <property type="entry name" value="Tyrosinase"/>
    <property type="match status" value="1"/>
</dbReference>
<sequence length="393" mass="43735">MVAAHWTLVLSSVLVAVGAKAPFSLNRRNDGWPYPLDNTDLLEEKLLPKYEAYLNKKNANASSSGGCTLETAAKRQEWHDMTIPQREEYIRAVLCIQSKPPKANTTMYPGVKTRYDDFVVTHETQAMHLHSTPHLFPAHRLYIWAYEKALREECGYTGWQPYWNWGRTSVEPAKQPIFNGNMSSMGGQGLFSNYSGVPAMGTAKPYDMIPPGGGGGCVMEGPFKNMTVSLGPIGSVMPDLPKNPRADGFGANPRCLRRDVNKYAAAQTADNYTYALITGTKTIDQFQKVMLGTPEKGDWGVHMAGHYTIGGDPGGDFFSSPGDPLFWFHHGMVDRIWWIWQMQDPENRMGVLPDNPPKNDIVDLNWIGTGKANTYDLNDSIGGYGGEFCYIYV</sequence>
<dbReference type="PANTHER" id="PTHR11474">
    <property type="entry name" value="TYROSINASE FAMILY MEMBER"/>
    <property type="match status" value="1"/>
</dbReference>
<proteinExistence type="predicted"/>
<dbReference type="GO" id="GO:0046872">
    <property type="term" value="F:metal ion binding"/>
    <property type="evidence" value="ECO:0007669"/>
    <property type="project" value="UniProtKB-KW"/>
</dbReference>
<dbReference type="AlphaFoldDB" id="A0A9P4QZV1"/>
<feature type="domain" description="Tyrosinase copper-binding" evidence="4">
    <location>
        <begin position="323"/>
        <end position="334"/>
    </location>
</feature>
<evidence type="ECO:0000259" key="4">
    <source>
        <dbReference type="PROSITE" id="PS00498"/>
    </source>
</evidence>
<comment type="caution">
    <text evidence="5">The sequence shown here is derived from an EMBL/GenBank/DDBJ whole genome shotgun (WGS) entry which is preliminary data.</text>
</comment>
<dbReference type="PROSITE" id="PS00498">
    <property type="entry name" value="TYROSINASE_2"/>
    <property type="match status" value="1"/>
</dbReference>
<dbReference type="EMBL" id="ML996150">
    <property type="protein sequence ID" value="KAF2734227.1"/>
    <property type="molecule type" value="Genomic_DNA"/>
</dbReference>
<protein>
    <submittedName>
        <fullName evidence="5">Di-copper centre-containing protein</fullName>
    </submittedName>
</protein>
<feature type="signal peptide" evidence="3">
    <location>
        <begin position="1"/>
        <end position="19"/>
    </location>
</feature>
<keyword evidence="1" id="KW-0479">Metal-binding</keyword>
<dbReference type="InterPro" id="IPR008922">
    <property type="entry name" value="Di-copper_centre_dom_sf"/>
</dbReference>
<evidence type="ECO:0000256" key="3">
    <source>
        <dbReference type="SAM" id="SignalP"/>
    </source>
</evidence>
<reference evidence="5" key="1">
    <citation type="journal article" date="2020" name="Stud. Mycol.">
        <title>101 Dothideomycetes genomes: a test case for predicting lifestyles and emergence of pathogens.</title>
        <authorList>
            <person name="Haridas S."/>
            <person name="Albert R."/>
            <person name="Binder M."/>
            <person name="Bloem J."/>
            <person name="Labutti K."/>
            <person name="Salamov A."/>
            <person name="Andreopoulos B."/>
            <person name="Baker S."/>
            <person name="Barry K."/>
            <person name="Bills G."/>
            <person name="Bluhm B."/>
            <person name="Cannon C."/>
            <person name="Castanera R."/>
            <person name="Culley D."/>
            <person name="Daum C."/>
            <person name="Ezra D."/>
            <person name="Gonzalez J."/>
            <person name="Henrissat B."/>
            <person name="Kuo A."/>
            <person name="Liang C."/>
            <person name="Lipzen A."/>
            <person name="Lutzoni F."/>
            <person name="Magnuson J."/>
            <person name="Mondo S."/>
            <person name="Nolan M."/>
            <person name="Ohm R."/>
            <person name="Pangilinan J."/>
            <person name="Park H.-J."/>
            <person name="Ramirez L."/>
            <person name="Alfaro M."/>
            <person name="Sun H."/>
            <person name="Tritt A."/>
            <person name="Yoshinaga Y."/>
            <person name="Zwiers L.-H."/>
            <person name="Turgeon B."/>
            <person name="Goodwin S."/>
            <person name="Spatafora J."/>
            <person name="Crous P."/>
            <person name="Grigoriev I."/>
        </authorList>
    </citation>
    <scope>NUCLEOTIDE SEQUENCE</scope>
    <source>
        <strain evidence="5">CBS 125425</strain>
    </source>
</reference>
<dbReference type="SUPFAM" id="SSF48056">
    <property type="entry name" value="Di-copper centre-containing domain"/>
    <property type="match status" value="1"/>
</dbReference>